<keyword evidence="3" id="KW-1185">Reference proteome</keyword>
<dbReference type="Pfam" id="PF26231">
    <property type="entry name" value="CgnE_B"/>
    <property type="match status" value="1"/>
</dbReference>
<dbReference type="InterPro" id="IPR058799">
    <property type="entry name" value="CgnE_B"/>
</dbReference>
<gene>
    <name evidence="2" type="ORF">Mterra_00422</name>
</gene>
<dbReference type="RefSeq" id="WP_147372503.1">
    <property type="nucleotide sequence ID" value="NZ_QXDL01000009.1"/>
</dbReference>
<proteinExistence type="predicted"/>
<evidence type="ECO:0000313" key="3">
    <source>
        <dbReference type="Proteomes" id="UP000265715"/>
    </source>
</evidence>
<evidence type="ECO:0000313" key="2">
    <source>
        <dbReference type="EMBL" id="RIH90440.1"/>
    </source>
</evidence>
<evidence type="ECO:0000259" key="1">
    <source>
        <dbReference type="Pfam" id="PF26231"/>
    </source>
</evidence>
<dbReference type="EMBL" id="QXDL01000009">
    <property type="protein sequence ID" value="RIH90440.1"/>
    <property type="molecule type" value="Genomic_DNA"/>
</dbReference>
<reference evidence="2 3" key="1">
    <citation type="submission" date="2018-08" db="EMBL/GenBank/DDBJ databases">
        <title>Meiothermus terrae DSM 26712 genome sequencing project.</title>
        <authorList>
            <person name="Da Costa M.S."/>
            <person name="Albuquerque L."/>
            <person name="Raposo P."/>
            <person name="Froufe H.J.C."/>
            <person name="Barroso C.S."/>
            <person name="Egas C."/>
        </authorList>
    </citation>
    <scope>NUCLEOTIDE SEQUENCE [LARGE SCALE GENOMIC DNA]</scope>
    <source>
        <strain evidence="2 3">DSM 26712</strain>
    </source>
</reference>
<dbReference type="Proteomes" id="UP000265715">
    <property type="component" value="Unassembled WGS sequence"/>
</dbReference>
<sequence length="326" mass="36290">MEGELKVKLEQSLAPVFGSSKPLFVTDDLNFVSWLRAHNLGASLLDEVIDLPKQRYKNVVLLPTTGDGLSFFRLERFFKGSRVLIVPLVAFDPSLEASIYTLKLLTSSDFVQATKENAKWISILEKGEVQRLIFKGAYGELEVTLKERLDLMLPRTQSGLLPGEWEAIGMFFEIAMIPDNEDFFHPGYVVSGEVEVPGVAVAHHRIMPNQLTCLPVRAWQLLGGLIREERFPLKIKIENSQLKEVRSIDGADLTDEIRELSNPQLELMLVEMAISNNPGLDAYGLDWRVNSVLNEGARGIHFAVGDGVTGAHIDFICPGMEAARTA</sequence>
<feature type="domain" description="Crocagin biosynthetic protein CgnE/B" evidence="1">
    <location>
        <begin position="21"/>
        <end position="322"/>
    </location>
</feature>
<protein>
    <recommendedName>
        <fullName evidence="1">Crocagin biosynthetic protein CgnE/B domain-containing protein</fullName>
    </recommendedName>
</protein>
<name>A0A399F336_9DEIN</name>
<dbReference type="OrthoDB" id="34067at2"/>
<accession>A0A399F336</accession>
<organism evidence="2 3">
    <name type="scientific">Calidithermus terrae</name>
    <dbReference type="NCBI Taxonomy" id="1408545"/>
    <lineage>
        <taxon>Bacteria</taxon>
        <taxon>Thermotogati</taxon>
        <taxon>Deinococcota</taxon>
        <taxon>Deinococci</taxon>
        <taxon>Thermales</taxon>
        <taxon>Thermaceae</taxon>
        <taxon>Calidithermus</taxon>
    </lineage>
</organism>
<comment type="caution">
    <text evidence="2">The sequence shown here is derived from an EMBL/GenBank/DDBJ whole genome shotgun (WGS) entry which is preliminary data.</text>
</comment>
<dbReference type="AlphaFoldDB" id="A0A399F336"/>